<comment type="caution">
    <text evidence="1">The sequence shown here is derived from an EMBL/GenBank/DDBJ whole genome shotgun (WGS) entry which is preliminary data.</text>
</comment>
<reference evidence="1 2" key="1">
    <citation type="journal article" date="2021" name="Int. J. Syst. Evol. Microbiol.">
        <title>Reticulibacter mediterranei gen. nov., sp. nov., within the new family Reticulibacteraceae fam. nov., and Ktedonospora formicarum gen. nov., sp. nov., Ktedonobacter robiniae sp. nov., Dictyobacter formicarum sp. nov. and Dictyobacter arantiisoli sp. nov., belonging to the class Ktedonobacteria.</title>
        <authorList>
            <person name="Yabe S."/>
            <person name="Zheng Y."/>
            <person name="Wang C.M."/>
            <person name="Sakai Y."/>
            <person name="Abe K."/>
            <person name="Yokota A."/>
            <person name="Donadio S."/>
            <person name="Cavaletti L."/>
            <person name="Monciardini P."/>
        </authorList>
    </citation>
    <scope>NUCLEOTIDE SEQUENCE [LARGE SCALE GENOMIC DNA]</scope>
    <source>
        <strain evidence="1 2">SOSP1-30</strain>
    </source>
</reference>
<protein>
    <submittedName>
        <fullName evidence="1">Uncharacterized protein</fullName>
    </submittedName>
</protein>
<dbReference type="Proteomes" id="UP000654345">
    <property type="component" value="Unassembled WGS sequence"/>
</dbReference>
<evidence type="ECO:0000313" key="1">
    <source>
        <dbReference type="EMBL" id="GHO57470.1"/>
    </source>
</evidence>
<name>A0ABQ3UYN4_9CHLR</name>
<dbReference type="EMBL" id="BNJG01000002">
    <property type="protein sequence ID" value="GHO57470.1"/>
    <property type="molecule type" value="Genomic_DNA"/>
</dbReference>
<organism evidence="1 2">
    <name type="scientific">Ktedonobacter robiniae</name>
    <dbReference type="NCBI Taxonomy" id="2778365"/>
    <lineage>
        <taxon>Bacteria</taxon>
        <taxon>Bacillati</taxon>
        <taxon>Chloroflexota</taxon>
        <taxon>Ktedonobacteria</taxon>
        <taxon>Ktedonobacterales</taxon>
        <taxon>Ktedonobacteraceae</taxon>
        <taxon>Ktedonobacter</taxon>
    </lineage>
</organism>
<sequence>MHLWKMMKKYAQGAKVKITDDWLTWDGQPIRVRVETWNINWIPLLEADGDVFCLDLTPTPHGQM</sequence>
<proteinExistence type="predicted"/>
<gene>
    <name evidence="1" type="ORF">KSB_59450</name>
</gene>
<evidence type="ECO:0000313" key="2">
    <source>
        <dbReference type="Proteomes" id="UP000654345"/>
    </source>
</evidence>
<accession>A0ABQ3UYN4</accession>
<keyword evidence="2" id="KW-1185">Reference proteome</keyword>